<proteinExistence type="predicted"/>
<gene>
    <name evidence="1" type="primary">NSs</name>
</gene>
<protein>
    <submittedName>
        <fullName evidence="1">NSs protein</fullName>
    </submittedName>
</protein>
<name>A0A089NAD6_TOSV</name>
<accession>A0A089NAD6</accession>
<reference evidence="1" key="1">
    <citation type="journal article" date="2015" name="Virus Res.">
        <title>Genetic variability of the S segment of Toscana virus.</title>
        <authorList>
            <person name="Baggieri M."/>
            <person name="Marchi A."/>
            <person name="Bucci P."/>
            <person name="Nicoletti L."/>
            <person name="Magurano F."/>
        </authorList>
    </citation>
    <scope>NUCLEOTIDE SEQUENCE</scope>
    <source>
        <strain evidence="1">TOSV/Siena.ITA/1984</strain>
    </source>
</reference>
<organismHost>
    <name type="scientific">Phlebotomus perniciosus</name>
    <name type="common">Phlebotomine sand fly</name>
    <dbReference type="NCBI Taxonomy" id="13204"/>
</organismHost>
<evidence type="ECO:0000313" key="1">
    <source>
        <dbReference type="EMBL" id="AIQ84538.1"/>
    </source>
</evidence>
<sequence length="316" mass="36664">MQSRAVILKHRSGSGHKRSLPRFYIDCDLDTFDFEKGCSLIENEFPIYINNYEVVYKSKPTLSHFLIEKEFPAVLGPGMISAVRTRLYEPTMRELYQESIHQLKRNNKKYLLSALRWPTGIPTLEFIDYYFEELLFLSEFDPGSIQRYLKLLVKASGLYNSTIEEQIVEIHRRVLIEGKKHGLTAFDLPGNDILGDICVVQAARVTRLVAKTFSKMTRDTHLMICFSISPVELVLNKLDKKEDKRAKAKGLMSMSAARSYDYFMRTDLGFRETALSTFWAKDWPTTQETILSDKRCLKEDMRVTKWLPSPPHYPPL</sequence>
<organism evidence="1">
    <name type="scientific">Toscana virus</name>
    <name type="common">Tos</name>
    <dbReference type="NCBI Taxonomy" id="11590"/>
    <lineage>
        <taxon>Viruses</taxon>
        <taxon>Riboviria</taxon>
        <taxon>Orthornavirae</taxon>
        <taxon>Negarnaviricota</taxon>
        <taxon>Polyploviricotina</taxon>
        <taxon>Bunyaviricetes</taxon>
        <taxon>Hareavirales</taxon>
        <taxon>Phenuiviridae</taxon>
        <taxon>Phlebovirus</taxon>
        <taxon>Phlebovirus toscanaense</taxon>
    </lineage>
</organism>
<dbReference type="EMBL" id="KM275237">
    <property type="protein sequence ID" value="AIQ84538.1"/>
    <property type="molecule type" value="Genomic_RNA"/>
</dbReference>
<organismHost>
    <name type="scientific">Homo sapiens</name>
    <name type="common">Human</name>
    <dbReference type="NCBI Taxonomy" id="9606"/>
</organismHost>